<evidence type="ECO:0000256" key="5">
    <source>
        <dbReference type="ARBA" id="ARBA00022801"/>
    </source>
</evidence>
<keyword evidence="6 8" id="KW-0460">Magnesium</keyword>
<comment type="function">
    <text evidence="8">Toxic component of a toxin-antitoxin (TA) system. An RNase.</text>
</comment>
<keyword evidence="11" id="KW-1185">Reference proteome</keyword>
<accession>A0A852U2E6</accession>
<comment type="caution">
    <text evidence="10">The sequence shown here is derived from an EMBL/GenBank/DDBJ whole genome shotgun (WGS) entry which is preliminary data.</text>
</comment>
<comment type="cofactor">
    <cofactor evidence="1 8">
        <name>Mg(2+)</name>
        <dbReference type="ChEBI" id="CHEBI:18420"/>
    </cofactor>
</comment>
<dbReference type="Proteomes" id="UP000589036">
    <property type="component" value="Unassembled WGS sequence"/>
</dbReference>
<dbReference type="PANTHER" id="PTHR33653:SF1">
    <property type="entry name" value="RIBONUCLEASE VAPC2"/>
    <property type="match status" value="1"/>
</dbReference>
<dbReference type="EC" id="3.1.-.-" evidence="8"/>
<dbReference type="Pfam" id="PF01850">
    <property type="entry name" value="PIN"/>
    <property type="match status" value="1"/>
</dbReference>
<keyword evidence="4 8" id="KW-0479">Metal-binding</keyword>
<proteinExistence type="inferred from homology"/>
<dbReference type="RefSeq" id="WP_312863296.1">
    <property type="nucleotide sequence ID" value="NZ_BAAAYY010000037.1"/>
</dbReference>
<dbReference type="EMBL" id="JACCCC010000001">
    <property type="protein sequence ID" value="NYE49582.1"/>
    <property type="molecule type" value="Genomic_DNA"/>
</dbReference>
<dbReference type="GO" id="GO:0090729">
    <property type="term" value="F:toxin activity"/>
    <property type="evidence" value="ECO:0007669"/>
    <property type="project" value="UniProtKB-KW"/>
</dbReference>
<dbReference type="InterPro" id="IPR002716">
    <property type="entry name" value="PIN_dom"/>
</dbReference>
<sequence length="137" mass="15321">MTGYLADKSALARMHLEPVATVLEPLIRRGLVHVCSVTEIELLYSARDIDDYRELKTEIRCSYPWSPTGEHLWQRALEIQEELAARGHHRCAGVPDLLIAATAEQHGLTVVHYDSDFDTISQVTGQITEWVVPAGTV</sequence>
<evidence type="ECO:0000256" key="6">
    <source>
        <dbReference type="ARBA" id="ARBA00022842"/>
    </source>
</evidence>
<dbReference type="GO" id="GO:0000287">
    <property type="term" value="F:magnesium ion binding"/>
    <property type="evidence" value="ECO:0007669"/>
    <property type="project" value="UniProtKB-UniRule"/>
</dbReference>
<dbReference type="SUPFAM" id="SSF88723">
    <property type="entry name" value="PIN domain-like"/>
    <property type="match status" value="1"/>
</dbReference>
<evidence type="ECO:0000256" key="2">
    <source>
        <dbReference type="ARBA" id="ARBA00022649"/>
    </source>
</evidence>
<dbReference type="InterPro" id="IPR022907">
    <property type="entry name" value="VapC_family"/>
</dbReference>
<dbReference type="GO" id="GO:0004540">
    <property type="term" value="F:RNA nuclease activity"/>
    <property type="evidence" value="ECO:0007669"/>
    <property type="project" value="InterPro"/>
</dbReference>
<feature type="domain" description="PIN" evidence="9">
    <location>
        <begin position="5"/>
        <end position="120"/>
    </location>
</feature>
<comment type="similarity">
    <text evidence="7 8">Belongs to the PINc/VapC protein family.</text>
</comment>
<evidence type="ECO:0000256" key="7">
    <source>
        <dbReference type="ARBA" id="ARBA00038093"/>
    </source>
</evidence>
<keyword evidence="2 8" id="KW-1277">Toxin-antitoxin system</keyword>
<name>A0A852U2E6_9ACTN</name>
<dbReference type="AlphaFoldDB" id="A0A852U2E6"/>
<dbReference type="InterPro" id="IPR029060">
    <property type="entry name" value="PIN-like_dom_sf"/>
</dbReference>
<dbReference type="InterPro" id="IPR050556">
    <property type="entry name" value="Type_II_TA_system_RNase"/>
</dbReference>
<dbReference type="Gene3D" id="3.40.50.1010">
    <property type="entry name" value="5'-nuclease"/>
    <property type="match status" value="1"/>
</dbReference>
<evidence type="ECO:0000313" key="10">
    <source>
        <dbReference type="EMBL" id="NYE49582.1"/>
    </source>
</evidence>
<evidence type="ECO:0000256" key="3">
    <source>
        <dbReference type="ARBA" id="ARBA00022722"/>
    </source>
</evidence>
<evidence type="ECO:0000313" key="11">
    <source>
        <dbReference type="Proteomes" id="UP000589036"/>
    </source>
</evidence>
<keyword evidence="3 8" id="KW-0540">Nuclease</keyword>
<feature type="binding site" evidence="8">
    <location>
        <position position="96"/>
    </location>
    <ligand>
        <name>Mg(2+)</name>
        <dbReference type="ChEBI" id="CHEBI:18420"/>
    </ligand>
</feature>
<dbReference type="PANTHER" id="PTHR33653">
    <property type="entry name" value="RIBONUCLEASE VAPC2"/>
    <property type="match status" value="1"/>
</dbReference>
<evidence type="ECO:0000256" key="8">
    <source>
        <dbReference type="HAMAP-Rule" id="MF_00265"/>
    </source>
</evidence>
<reference evidence="10 11" key="1">
    <citation type="submission" date="2020-07" db="EMBL/GenBank/DDBJ databases">
        <title>Sequencing the genomes of 1000 actinobacteria strains.</title>
        <authorList>
            <person name="Klenk H.-P."/>
        </authorList>
    </citation>
    <scope>NUCLEOTIDE SEQUENCE [LARGE SCALE GENOMIC DNA]</scope>
    <source>
        <strain evidence="10 11">CXB654</strain>
    </source>
</reference>
<dbReference type="HAMAP" id="MF_00265">
    <property type="entry name" value="VapC_Nob1"/>
    <property type="match status" value="1"/>
</dbReference>
<dbReference type="CDD" id="cd18755">
    <property type="entry name" value="PIN_MtVapC3_VapC21-like"/>
    <property type="match status" value="1"/>
</dbReference>
<gene>
    <name evidence="8" type="primary">vapC</name>
    <name evidence="10" type="ORF">HDA32_004702</name>
</gene>
<organism evidence="10 11">
    <name type="scientific">Spinactinospora alkalitolerans</name>
    <dbReference type="NCBI Taxonomy" id="687207"/>
    <lineage>
        <taxon>Bacteria</taxon>
        <taxon>Bacillati</taxon>
        <taxon>Actinomycetota</taxon>
        <taxon>Actinomycetes</taxon>
        <taxon>Streptosporangiales</taxon>
        <taxon>Nocardiopsidaceae</taxon>
        <taxon>Spinactinospora</taxon>
    </lineage>
</organism>
<evidence type="ECO:0000259" key="9">
    <source>
        <dbReference type="Pfam" id="PF01850"/>
    </source>
</evidence>
<evidence type="ECO:0000256" key="4">
    <source>
        <dbReference type="ARBA" id="ARBA00022723"/>
    </source>
</evidence>
<dbReference type="GO" id="GO:0016787">
    <property type="term" value="F:hydrolase activity"/>
    <property type="evidence" value="ECO:0007669"/>
    <property type="project" value="UniProtKB-KW"/>
</dbReference>
<evidence type="ECO:0000256" key="1">
    <source>
        <dbReference type="ARBA" id="ARBA00001946"/>
    </source>
</evidence>
<keyword evidence="5 8" id="KW-0378">Hydrolase</keyword>
<protein>
    <recommendedName>
        <fullName evidence="8">Ribonuclease VapC</fullName>
        <shortName evidence="8">RNase VapC</shortName>
        <ecNumber evidence="8">3.1.-.-</ecNumber>
    </recommendedName>
    <alternativeName>
        <fullName evidence="8">Toxin VapC</fullName>
    </alternativeName>
</protein>
<keyword evidence="8" id="KW-0800">Toxin</keyword>
<feature type="binding site" evidence="8">
    <location>
        <position position="7"/>
    </location>
    <ligand>
        <name>Mg(2+)</name>
        <dbReference type="ChEBI" id="CHEBI:18420"/>
    </ligand>
</feature>